<accession>A0AAQ3QTN4</accession>
<feature type="transmembrane region" description="Helical" evidence="5">
    <location>
        <begin position="500"/>
        <end position="518"/>
    </location>
</feature>
<feature type="transmembrane region" description="Helical" evidence="5">
    <location>
        <begin position="469"/>
        <end position="491"/>
    </location>
</feature>
<evidence type="ECO:0000256" key="4">
    <source>
        <dbReference type="ARBA" id="ARBA00023136"/>
    </source>
</evidence>
<feature type="transmembrane region" description="Helical" evidence="5">
    <location>
        <begin position="404"/>
        <end position="425"/>
    </location>
</feature>
<comment type="subcellular location">
    <subcellularLocation>
        <location evidence="1">Membrane</location>
        <topology evidence="1">Multi-pass membrane protein</topology>
    </subcellularLocation>
</comment>
<sequence length="612" mass="68220">MIPPIVIYLRSTSSSLDDISAPAIFSARRSLLLCRILRSTIPPVVFFARSLPPIFSTRISRLPSSTDTGIASEKDWGISLLDEKVSESGTNEDGSTWYRESGEELGDNGYRCRWAEIGGKSPDGSSEWKETVQRSLGKMLKEIHGGRHGKKFFIRMNGGVRLADRYPSLYRWANNPDCFISDARVLKSSNVCVGWDISFYALVNGVNLLSLAQDLERIQNSNGEDVVRWRWTRDGNFSTKSLYLLLTFCGIRDRFYRFLWNCNLPPKISIFGWIRLRKRLLTRDRLAQWGITLDTSCLLCDGWKRMSTCSLLALTVVLGIAVVVGALSRNLADLQEREESYLSIYDHPSIALVAQDPVISLIHASVDKLTRSTNVLQYLGQHALIVQADAPTSEEADQVADENYHFMSLLLNLASTYLYMVNTYIIVPTADDYSVQLLIYFMLKYAMEILLSESSVITSYYFGWSTSSVVIFLAILGLTVLLVNAIVGIYISNMFEDRQILLGFEILVLAGILLSFKFTSSYMVPQYVCSALITFVAAEVLEVMSSRLARGTYNGGLLSTEAGTLARVAADGTITLAGYLGESKLLNVTLFPSLLNCISSIPATCLTYNSLF</sequence>
<dbReference type="PANTHER" id="PTHR23510">
    <property type="entry name" value="INNER MEMBRANE TRANSPORT PROTEIN YAJR"/>
    <property type="match status" value="1"/>
</dbReference>
<evidence type="ECO:0000313" key="8">
    <source>
        <dbReference type="Proteomes" id="UP001327560"/>
    </source>
</evidence>
<evidence type="ECO:0000256" key="5">
    <source>
        <dbReference type="SAM" id="Phobius"/>
    </source>
</evidence>
<dbReference type="Proteomes" id="UP001327560">
    <property type="component" value="Chromosome 9"/>
</dbReference>
<feature type="transmembrane region" description="Helical" evidence="5">
    <location>
        <begin position="311"/>
        <end position="332"/>
    </location>
</feature>
<dbReference type="AlphaFoldDB" id="A0AAQ3QTN4"/>
<evidence type="ECO:0000256" key="2">
    <source>
        <dbReference type="ARBA" id="ARBA00022692"/>
    </source>
</evidence>
<gene>
    <name evidence="7" type="ORF">Cni_G29458</name>
</gene>
<dbReference type="InterPro" id="IPR026960">
    <property type="entry name" value="RVT-Znf"/>
</dbReference>
<evidence type="ECO:0000259" key="6">
    <source>
        <dbReference type="Pfam" id="PF13966"/>
    </source>
</evidence>
<keyword evidence="4 5" id="KW-0472">Membrane</keyword>
<reference evidence="7 8" key="1">
    <citation type="submission" date="2023-10" db="EMBL/GenBank/DDBJ databases">
        <title>Chromosome-scale genome assembly provides insights into flower coloration mechanisms of Canna indica.</title>
        <authorList>
            <person name="Li C."/>
        </authorList>
    </citation>
    <scope>NUCLEOTIDE SEQUENCE [LARGE SCALE GENOMIC DNA]</scope>
    <source>
        <tissue evidence="7">Flower</tissue>
    </source>
</reference>
<feature type="transmembrane region" description="Helical" evidence="5">
    <location>
        <begin position="437"/>
        <end position="463"/>
    </location>
</feature>
<evidence type="ECO:0000256" key="3">
    <source>
        <dbReference type="ARBA" id="ARBA00022989"/>
    </source>
</evidence>
<organism evidence="7 8">
    <name type="scientific">Canna indica</name>
    <name type="common">Indian-shot</name>
    <dbReference type="NCBI Taxonomy" id="4628"/>
    <lineage>
        <taxon>Eukaryota</taxon>
        <taxon>Viridiplantae</taxon>
        <taxon>Streptophyta</taxon>
        <taxon>Embryophyta</taxon>
        <taxon>Tracheophyta</taxon>
        <taxon>Spermatophyta</taxon>
        <taxon>Magnoliopsida</taxon>
        <taxon>Liliopsida</taxon>
        <taxon>Zingiberales</taxon>
        <taxon>Cannaceae</taxon>
        <taxon>Canna</taxon>
    </lineage>
</organism>
<dbReference type="PANTHER" id="PTHR23510:SF65">
    <property type="entry name" value="SPX DOMAIN-CONTAINING MEMBRANE PROTEIN OS09G0521800"/>
    <property type="match status" value="1"/>
</dbReference>
<keyword evidence="8" id="KW-1185">Reference proteome</keyword>
<protein>
    <recommendedName>
        <fullName evidence="6">Reverse transcriptase zinc-binding domain-containing protein</fullName>
    </recommendedName>
</protein>
<keyword evidence="3 5" id="KW-1133">Transmembrane helix</keyword>
<name>A0AAQ3QTN4_9LILI</name>
<feature type="domain" description="Reverse transcriptase zinc-binding" evidence="6">
    <location>
        <begin position="237"/>
        <end position="301"/>
    </location>
</feature>
<keyword evidence="2 5" id="KW-0812">Transmembrane</keyword>
<dbReference type="GO" id="GO:0016020">
    <property type="term" value="C:membrane"/>
    <property type="evidence" value="ECO:0007669"/>
    <property type="project" value="UniProtKB-SubCell"/>
</dbReference>
<evidence type="ECO:0000313" key="7">
    <source>
        <dbReference type="EMBL" id="WOL20653.1"/>
    </source>
</evidence>
<dbReference type="Pfam" id="PF13966">
    <property type="entry name" value="zf-RVT"/>
    <property type="match status" value="1"/>
</dbReference>
<proteinExistence type="predicted"/>
<evidence type="ECO:0000256" key="1">
    <source>
        <dbReference type="ARBA" id="ARBA00004141"/>
    </source>
</evidence>
<dbReference type="InterPro" id="IPR051068">
    <property type="entry name" value="MFS_Domain-Containing_Protein"/>
</dbReference>
<dbReference type="EMBL" id="CP136898">
    <property type="protein sequence ID" value="WOL20653.1"/>
    <property type="molecule type" value="Genomic_DNA"/>
</dbReference>